<name>A0A806KEL2_9BACT</name>
<proteinExistence type="predicted"/>
<reference evidence="1" key="1">
    <citation type="submission" date="2012-03" db="EMBL/GenBank/DDBJ databases">
        <title>Functional metagenomics reveals considerable lignocellulase gene clusters in the gut microbiome of a wood-feeding higher termite.</title>
        <authorList>
            <person name="Liu N."/>
        </authorList>
    </citation>
    <scope>NUCLEOTIDE SEQUENCE</scope>
</reference>
<dbReference type="AlphaFoldDB" id="A0A806KEL2"/>
<organism evidence="1">
    <name type="scientific">uncultured bacterium contig00036</name>
    <dbReference type="NCBI Taxonomy" id="1181524"/>
    <lineage>
        <taxon>Bacteria</taxon>
        <taxon>environmental samples</taxon>
    </lineage>
</organism>
<dbReference type="EMBL" id="JQ844221">
    <property type="protein sequence ID" value="AGS53087.1"/>
    <property type="molecule type" value="Genomic_DNA"/>
</dbReference>
<sequence length="99" mass="11478">MYLTGIYEFGQVFFTETYKKQTPLKACLLLDERRMKHSRTKEIRNFAEAVFRMDAGQSRDEVFDVVKALAEVSRAPELKALRRAFYVDKGIVETANEGH</sequence>
<protein>
    <submittedName>
        <fullName evidence="1">Uncharacterized protein</fullName>
    </submittedName>
</protein>
<accession>A0A806KEL2</accession>
<evidence type="ECO:0000313" key="1">
    <source>
        <dbReference type="EMBL" id="AGS53087.1"/>
    </source>
</evidence>